<dbReference type="NCBIfam" id="NF045515">
    <property type="entry name" value="Glp_gephyrin"/>
    <property type="match status" value="1"/>
</dbReference>
<accession>A0ABW1XHQ2</accession>
<dbReference type="CDD" id="cd00887">
    <property type="entry name" value="MoeA"/>
    <property type="match status" value="1"/>
</dbReference>
<keyword evidence="6" id="KW-0479">Metal-binding</keyword>
<comment type="similarity">
    <text evidence="3 6">Belongs to the MoeA family.</text>
</comment>
<comment type="function">
    <text evidence="1 6">Catalyzes the insertion of molybdate into adenylated molybdopterin with the concomitant release of AMP.</text>
</comment>
<dbReference type="Gene3D" id="2.40.340.10">
    <property type="entry name" value="MoeA, C-terminal, domain IV"/>
    <property type="match status" value="1"/>
</dbReference>
<dbReference type="GO" id="GO:0061599">
    <property type="term" value="F:molybdopterin molybdotransferase activity"/>
    <property type="evidence" value="ECO:0007669"/>
    <property type="project" value="UniProtKB-EC"/>
</dbReference>
<evidence type="ECO:0000313" key="9">
    <source>
        <dbReference type="Proteomes" id="UP001596364"/>
    </source>
</evidence>
<dbReference type="RefSeq" id="WP_131259452.1">
    <property type="nucleotide sequence ID" value="NZ_JBHSUS010000001.1"/>
</dbReference>
<dbReference type="Pfam" id="PF03453">
    <property type="entry name" value="MoeA_N"/>
    <property type="match status" value="1"/>
</dbReference>
<dbReference type="PANTHER" id="PTHR10192:SF5">
    <property type="entry name" value="GEPHYRIN"/>
    <property type="match status" value="1"/>
</dbReference>
<evidence type="ECO:0000259" key="7">
    <source>
        <dbReference type="SMART" id="SM00852"/>
    </source>
</evidence>
<dbReference type="EMBL" id="JBHSUS010000001">
    <property type="protein sequence ID" value="MFC6438662.1"/>
    <property type="molecule type" value="Genomic_DNA"/>
</dbReference>
<keyword evidence="6 8" id="KW-0808">Transferase</keyword>
<evidence type="ECO:0000313" key="8">
    <source>
        <dbReference type="EMBL" id="MFC6438662.1"/>
    </source>
</evidence>
<evidence type="ECO:0000256" key="6">
    <source>
        <dbReference type="RuleBase" id="RU365090"/>
    </source>
</evidence>
<dbReference type="Pfam" id="PF03454">
    <property type="entry name" value="MoeA_C"/>
    <property type="match status" value="1"/>
</dbReference>
<dbReference type="InterPro" id="IPR005110">
    <property type="entry name" value="MoeA_linker/N"/>
</dbReference>
<dbReference type="InterPro" id="IPR036425">
    <property type="entry name" value="MoaB/Mog-like_dom_sf"/>
</dbReference>
<dbReference type="SMART" id="SM00852">
    <property type="entry name" value="MoCF_biosynth"/>
    <property type="match status" value="1"/>
</dbReference>
<evidence type="ECO:0000256" key="2">
    <source>
        <dbReference type="ARBA" id="ARBA00005046"/>
    </source>
</evidence>
<dbReference type="Gene3D" id="2.170.190.11">
    <property type="entry name" value="Molybdopterin biosynthesis moea protein, domain 3"/>
    <property type="match status" value="1"/>
</dbReference>
<keyword evidence="6" id="KW-0460">Magnesium</keyword>
<dbReference type="Gene3D" id="3.90.105.10">
    <property type="entry name" value="Molybdopterin biosynthesis moea protein, domain 2"/>
    <property type="match status" value="1"/>
</dbReference>
<dbReference type="EC" id="2.10.1.1" evidence="6"/>
<dbReference type="InterPro" id="IPR036135">
    <property type="entry name" value="MoeA_linker/N_sf"/>
</dbReference>
<keyword evidence="9" id="KW-1185">Reference proteome</keyword>
<name>A0ABW1XHQ2_9ALTE</name>
<dbReference type="PROSITE" id="PS01079">
    <property type="entry name" value="MOCF_BIOSYNTHESIS_2"/>
    <property type="match status" value="1"/>
</dbReference>
<proteinExistence type="inferred from homology"/>
<comment type="pathway">
    <text evidence="2 6">Cofactor biosynthesis; molybdopterin biosynthesis.</text>
</comment>
<comment type="caution">
    <text evidence="8">The sequence shown here is derived from an EMBL/GenBank/DDBJ whole genome shotgun (WGS) entry which is preliminary data.</text>
</comment>
<dbReference type="InterPro" id="IPR038987">
    <property type="entry name" value="MoeA-like"/>
</dbReference>
<evidence type="ECO:0000256" key="1">
    <source>
        <dbReference type="ARBA" id="ARBA00002901"/>
    </source>
</evidence>
<reference evidence="9" key="1">
    <citation type="journal article" date="2019" name="Int. J. Syst. Evol. Microbiol.">
        <title>The Global Catalogue of Microorganisms (GCM) 10K type strain sequencing project: providing services to taxonomists for standard genome sequencing and annotation.</title>
        <authorList>
            <consortium name="The Broad Institute Genomics Platform"/>
            <consortium name="The Broad Institute Genome Sequencing Center for Infectious Disease"/>
            <person name="Wu L."/>
            <person name="Ma J."/>
        </authorList>
    </citation>
    <scope>NUCLEOTIDE SEQUENCE [LARGE SCALE GENOMIC DNA]</scope>
    <source>
        <strain evidence="9">CGMCC 1.16031</strain>
    </source>
</reference>
<keyword evidence="4 6" id="KW-0501">Molybdenum cofactor biosynthesis</keyword>
<sequence length="413" mass="43512">MTAACDANGLLSLEVAKQRLDNLVSLPNAFIEIALGEAVGRVLATPVNSPINVPGFDNSAMDGYAVRATDVVSGASLRLIGKALAGQPSDLCVSAGECIRITTGAKMPAGADAVVMQEQAARTGESVQFQQAATAGQFVRRAGDDISCGQVVLPAGHKLSAIDIGLLTSIGIETVTVWRTPTVALFSTGDELRLPGQSLPDGCIYDTNRPALRALLQQAGFEVLDLGLIADDPAAIRNALLRADADADVIITSGGVSVGEADFVGQILAELGDIDSWKLAIKPGKPMLFGRLPQSLFFGLPGNPVSAMVTFYQLVLPSLRRMSGQQQQLPMRLKATASAGLKKQPGRTDFQRGICTQDPNGEWQVTALPNQSSGVLSSISRANCFIVLERERGNVAAGETVWIEPFDAYLRAI</sequence>
<dbReference type="Proteomes" id="UP001596364">
    <property type="component" value="Unassembled WGS sequence"/>
</dbReference>
<dbReference type="Gene3D" id="3.40.980.10">
    <property type="entry name" value="MoaB/Mog-like domain"/>
    <property type="match status" value="1"/>
</dbReference>
<dbReference type="NCBIfam" id="NF007960">
    <property type="entry name" value="PRK10680.1"/>
    <property type="match status" value="1"/>
</dbReference>
<evidence type="ECO:0000256" key="5">
    <source>
        <dbReference type="ARBA" id="ARBA00047317"/>
    </source>
</evidence>
<dbReference type="SUPFAM" id="SSF63882">
    <property type="entry name" value="MoeA N-terminal region -like"/>
    <property type="match status" value="1"/>
</dbReference>
<comment type="cofactor">
    <cofactor evidence="6">
        <name>Mg(2+)</name>
        <dbReference type="ChEBI" id="CHEBI:18420"/>
    </cofactor>
</comment>
<dbReference type="InterPro" id="IPR001453">
    <property type="entry name" value="MoaB/Mog_dom"/>
</dbReference>
<dbReference type="InterPro" id="IPR036688">
    <property type="entry name" value="MoeA_C_domain_IV_sf"/>
</dbReference>
<dbReference type="PANTHER" id="PTHR10192">
    <property type="entry name" value="MOLYBDOPTERIN BIOSYNTHESIS PROTEIN"/>
    <property type="match status" value="1"/>
</dbReference>
<dbReference type="InterPro" id="IPR008284">
    <property type="entry name" value="MoCF_biosynth_CS"/>
</dbReference>
<protein>
    <recommendedName>
        <fullName evidence="6">Molybdopterin molybdenumtransferase</fullName>
        <ecNumber evidence="6">2.10.1.1</ecNumber>
    </recommendedName>
</protein>
<evidence type="ECO:0000256" key="4">
    <source>
        <dbReference type="ARBA" id="ARBA00023150"/>
    </source>
</evidence>
<dbReference type="SUPFAM" id="SSF53218">
    <property type="entry name" value="Molybdenum cofactor biosynthesis proteins"/>
    <property type="match status" value="1"/>
</dbReference>
<evidence type="ECO:0000256" key="3">
    <source>
        <dbReference type="ARBA" id="ARBA00010763"/>
    </source>
</evidence>
<organism evidence="8 9">
    <name type="scientific">Pseudobowmanella zhangzhouensis</name>
    <dbReference type="NCBI Taxonomy" id="1537679"/>
    <lineage>
        <taxon>Bacteria</taxon>
        <taxon>Pseudomonadati</taxon>
        <taxon>Pseudomonadota</taxon>
        <taxon>Gammaproteobacteria</taxon>
        <taxon>Alteromonadales</taxon>
        <taxon>Alteromonadaceae</taxon>
    </lineage>
</organism>
<dbReference type="Pfam" id="PF00994">
    <property type="entry name" value="MoCF_biosynth"/>
    <property type="match status" value="1"/>
</dbReference>
<dbReference type="NCBIfam" id="TIGR00177">
    <property type="entry name" value="molyb_syn"/>
    <property type="match status" value="1"/>
</dbReference>
<comment type="catalytic activity">
    <reaction evidence="5">
        <text>adenylyl-molybdopterin + molybdate = Mo-molybdopterin + AMP + H(+)</text>
        <dbReference type="Rhea" id="RHEA:35047"/>
        <dbReference type="ChEBI" id="CHEBI:15378"/>
        <dbReference type="ChEBI" id="CHEBI:36264"/>
        <dbReference type="ChEBI" id="CHEBI:62727"/>
        <dbReference type="ChEBI" id="CHEBI:71302"/>
        <dbReference type="ChEBI" id="CHEBI:456215"/>
        <dbReference type="EC" id="2.10.1.1"/>
    </reaction>
</comment>
<keyword evidence="6" id="KW-0500">Molybdenum</keyword>
<dbReference type="InterPro" id="IPR005111">
    <property type="entry name" value="MoeA_C_domain_IV"/>
</dbReference>
<gene>
    <name evidence="8" type="primary">moeA</name>
    <name evidence="8" type="ORF">ACFP85_00610</name>
</gene>
<feature type="domain" description="MoaB/Mog" evidence="7">
    <location>
        <begin position="184"/>
        <end position="321"/>
    </location>
</feature>
<dbReference type="SUPFAM" id="SSF63867">
    <property type="entry name" value="MoeA C-terminal domain-like"/>
    <property type="match status" value="1"/>
</dbReference>